<organism evidence="2 3">
    <name type="scientific">Eumeta variegata</name>
    <name type="common">Bagworm moth</name>
    <name type="synonym">Eumeta japonica</name>
    <dbReference type="NCBI Taxonomy" id="151549"/>
    <lineage>
        <taxon>Eukaryota</taxon>
        <taxon>Metazoa</taxon>
        <taxon>Ecdysozoa</taxon>
        <taxon>Arthropoda</taxon>
        <taxon>Hexapoda</taxon>
        <taxon>Insecta</taxon>
        <taxon>Pterygota</taxon>
        <taxon>Neoptera</taxon>
        <taxon>Endopterygota</taxon>
        <taxon>Lepidoptera</taxon>
        <taxon>Glossata</taxon>
        <taxon>Ditrysia</taxon>
        <taxon>Tineoidea</taxon>
        <taxon>Psychidae</taxon>
        <taxon>Oiketicinae</taxon>
        <taxon>Eumeta</taxon>
    </lineage>
</organism>
<name>A0A4C1TTR1_EUMVA</name>
<keyword evidence="3" id="KW-1185">Reference proteome</keyword>
<dbReference type="Proteomes" id="UP000299102">
    <property type="component" value="Unassembled WGS sequence"/>
</dbReference>
<evidence type="ECO:0000313" key="2">
    <source>
        <dbReference type="EMBL" id="GBP17288.1"/>
    </source>
</evidence>
<dbReference type="EMBL" id="BGZK01000086">
    <property type="protein sequence ID" value="GBP17288.1"/>
    <property type="molecule type" value="Genomic_DNA"/>
</dbReference>
<evidence type="ECO:0000256" key="1">
    <source>
        <dbReference type="SAM" id="MobiDB-lite"/>
    </source>
</evidence>
<protein>
    <submittedName>
        <fullName evidence="2">Uncharacterized protein</fullName>
    </submittedName>
</protein>
<sequence length="122" mass="13414">MRCTLATPSLFRAPAPSARGRRAASAPAVGAWCRAAGSASPVFHGSSALPNSGWLDAIRTKDMSRPRERLHAFPWTSYPRERHTADPRPGHGDGRQRYVIGEHQLVNAGDNVSCSLRRRDRK</sequence>
<dbReference type="AlphaFoldDB" id="A0A4C1TTR1"/>
<feature type="compositionally biased region" description="Basic and acidic residues" evidence="1">
    <location>
        <begin position="79"/>
        <end position="95"/>
    </location>
</feature>
<gene>
    <name evidence="2" type="ORF">EVAR_17777_1</name>
</gene>
<reference evidence="2 3" key="1">
    <citation type="journal article" date="2019" name="Commun. Biol.">
        <title>The bagworm genome reveals a unique fibroin gene that provides high tensile strength.</title>
        <authorList>
            <person name="Kono N."/>
            <person name="Nakamura H."/>
            <person name="Ohtoshi R."/>
            <person name="Tomita M."/>
            <person name="Numata K."/>
            <person name="Arakawa K."/>
        </authorList>
    </citation>
    <scope>NUCLEOTIDE SEQUENCE [LARGE SCALE GENOMIC DNA]</scope>
</reference>
<feature type="region of interest" description="Disordered" evidence="1">
    <location>
        <begin position="74"/>
        <end position="95"/>
    </location>
</feature>
<comment type="caution">
    <text evidence="2">The sequence shown here is derived from an EMBL/GenBank/DDBJ whole genome shotgun (WGS) entry which is preliminary data.</text>
</comment>
<accession>A0A4C1TTR1</accession>
<evidence type="ECO:0000313" key="3">
    <source>
        <dbReference type="Proteomes" id="UP000299102"/>
    </source>
</evidence>
<proteinExistence type="predicted"/>